<gene>
    <name evidence="1" type="ORF">SI8410_01000851</name>
</gene>
<dbReference type="AlphaFoldDB" id="A0A7I8JXL2"/>
<accession>A0A7I8JXL2</accession>
<keyword evidence="2" id="KW-1185">Reference proteome</keyword>
<evidence type="ECO:0000313" key="2">
    <source>
        <dbReference type="Proteomes" id="UP000663760"/>
    </source>
</evidence>
<dbReference type="PANTHER" id="PTHR15681">
    <property type="entry name" value="MAD2L1-BINDING PROTEIN"/>
    <property type="match status" value="1"/>
</dbReference>
<evidence type="ECO:0000313" key="1">
    <source>
        <dbReference type="EMBL" id="CAA7388664.1"/>
    </source>
</evidence>
<dbReference type="GO" id="GO:0007096">
    <property type="term" value="P:regulation of exit from mitosis"/>
    <property type="evidence" value="ECO:0007669"/>
    <property type="project" value="InterPro"/>
</dbReference>
<dbReference type="PANTHER" id="PTHR15681:SF1">
    <property type="entry name" value="MAD2L1-BINDING PROTEIN"/>
    <property type="match status" value="1"/>
</dbReference>
<proteinExistence type="predicted"/>
<name>A0A7I8JXL2_SPIIN</name>
<reference evidence="1" key="1">
    <citation type="submission" date="2020-02" db="EMBL/GenBank/DDBJ databases">
        <authorList>
            <person name="Scholz U."/>
            <person name="Mascher M."/>
            <person name="Fiebig A."/>
        </authorList>
    </citation>
    <scope>NUCLEOTIDE SEQUENCE</scope>
</reference>
<dbReference type="Proteomes" id="UP000663760">
    <property type="component" value="Chromosome 1"/>
</dbReference>
<dbReference type="InterPro" id="IPR009511">
    <property type="entry name" value="MAD1/Cdc20-bound-Mad2-bd"/>
</dbReference>
<dbReference type="InterPro" id="IPR053729">
    <property type="entry name" value="MAD2L1BP_domain_sf"/>
</dbReference>
<dbReference type="EMBL" id="LR746264">
    <property type="protein sequence ID" value="CAA7388664.1"/>
    <property type="molecule type" value="Genomic_DNA"/>
</dbReference>
<dbReference type="Gene3D" id="3.30.900.20">
    <property type="match status" value="1"/>
</dbReference>
<organism evidence="1 2">
    <name type="scientific">Spirodela intermedia</name>
    <name type="common">Intermediate duckweed</name>
    <dbReference type="NCBI Taxonomy" id="51605"/>
    <lineage>
        <taxon>Eukaryota</taxon>
        <taxon>Viridiplantae</taxon>
        <taxon>Streptophyta</taxon>
        <taxon>Embryophyta</taxon>
        <taxon>Tracheophyta</taxon>
        <taxon>Spermatophyta</taxon>
        <taxon>Magnoliopsida</taxon>
        <taxon>Liliopsida</taxon>
        <taxon>Araceae</taxon>
        <taxon>Lemnoideae</taxon>
        <taxon>Spirodela</taxon>
    </lineage>
</organism>
<dbReference type="GO" id="GO:0005634">
    <property type="term" value="C:nucleus"/>
    <property type="evidence" value="ECO:0007669"/>
    <property type="project" value="InterPro"/>
</dbReference>
<sequence length="279" mass="31179">MEESIGEGGGAAVAEMNSHEILVPAEGLKRSEIYHVVKEVIGFVLYIHQQIPETLQHLEEEFDRIREEEESAPAPESEACSTRMRKHRLREVKLGIRRREKLMASISSLLSSLHLILDEVPIVHGLMLALGGTLVRPQYVYDIVFSHEKIDSGSSGDGSRSKVANYISRKAIRSLISKGAGGGSYSGPMKLFLLVKATATLKLPTHFLPKRDFKYHKKTVSFRLQIRCKTKKQAFDCLHYSDREDVSANLLDTTSSDLIWFQCRQTIKGVASKAPSVEG</sequence>
<dbReference type="OrthoDB" id="768308at2759"/>
<protein>
    <submittedName>
        <fullName evidence="1">Uncharacterized protein</fullName>
    </submittedName>
</protein>